<feature type="domain" description="Major facilitator superfamily (MFS) profile" evidence="7">
    <location>
        <begin position="10"/>
        <end position="451"/>
    </location>
</feature>
<dbReference type="PATRIC" id="fig|1097667.3.peg.2365"/>
<accession>H0E6D4</accession>
<dbReference type="PROSITE" id="PS50850">
    <property type="entry name" value="MFS"/>
    <property type="match status" value="1"/>
</dbReference>
<dbReference type="InterPro" id="IPR036259">
    <property type="entry name" value="MFS_trans_sf"/>
</dbReference>
<evidence type="ECO:0000313" key="8">
    <source>
        <dbReference type="EMBL" id="EHN10778.1"/>
    </source>
</evidence>
<feature type="transmembrane region" description="Helical" evidence="6">
    <location>
        <begin position="46"/>
        <end position="64"/>
    </location>
</feature>
<dbReference type="PANTHER" id="PTHR42718:SF48">
    <property type="entry name" value="CONSERVED TWO-DOMAIN MEMBRANE PROTEIN-RELATED"/>
    <property type="match status" value="1"/>
</dbReference>
<feature type="transmembrane region" description="Helical" evidence="6">
    <location>
        <begin position="162"/>
        <end position="181"/>
    </location>
</feature>
<evidence type="ECO:0000256" key="3">
    <source>
        <dbReference type="ARBA" id="ARBA00022989"/>
    </source>
</evidence>
<protein>
    <submittedName>
        <fullName evidence="8">Putative transporter</fullName>
    </submittedName>
</protein>
<dbReference type="Pfam" id="PF07690">
    <property type="entry name" value="MFS_1"/>
    <property type="match status" value="1"/>
</dbReference>
<feature type="transmembrane region" description="Helical" evidence="6">
    <location>
        <begin position="298"/>
        <end position="316"/>
    </location>
</feature>
<dbReference type="GO" id="GO:0005886">
    <property type="term" value="C:plasma membrane"/>
    <property type="evidence" value="ECO:0007669"/>
    <property type="project" value="UniProtKB-SubCell"/>
</dbReference>
<dbReference type="Gene3D" id="1.20.1720.10">
    <property type="entry name" value="Multidrug resistance protein D"/>
    <property type="match status" value="1"/>
</dbReference>
<feature type="transmembrane region" description="Helical" evidence="6">
    <location>
        <begin position="328"/>
        <end position="348"/>
    </location>
</feature>
<feature type="transmembrane region" description="Helical" evidence="6">
    <location>
        <begin position="422"/>
        <end position="444"/>
    </location>
</feature>
<feature type="transmembrane region" description="Helical" evidence="6">
    <location>
        <begin position="226"/>
        <end position="242"/>
    </location>
</feature>
<dbReference type="PRINTS" id="PR01036">
    <property type="entry name" value="TCRTETB"/>
</dbReference>
<name>H0E6D4_9ACTN</name>
<comment type="subcellular location">
    <subcellularLocation>
        <location evidence="1">Cell membrane</location>
        <topology evidence="1">Multi-pass membrane protein</topology>
    </subcellularLocation>
</comment>
<sequence>MPAHRSSNLPLLLACGGSFLAFLDVTITNLAIPDLVRDLDTDVSALSWVVTLYTVLLAALLAPAGRVADVLGRRRLFAVGVSLFTLASLAAALAPGLGPLLAARGVQGIGAAAMIPASLAFVLADTAPERRTVAIGLWSASASVAAALGPALGGVLVDGFGWRALFLINVPAGALLAWLALRAPAAEIRRERLPDPLGTVLVALGIGLLVLAVTEGQSWGWDDGRTVAALLAAIAATAWALWRSRGHAAPALQIDLWRSGTYAAANGVSLLFGAALYAWLLIGVLFLTDVWGYSELQAGFAMTHGAVASAAVGIAIGGSSRRPSPRALAVGGALLMAVTGAAIAIALPERPAFLALWLPAGIVGGVGMGALSVGVSSAAALSVAPPRFAAATGLNIAARQIGGAVGVALLAAILAGRDTTTAAPFATVYLVCAAAAAGAALLALRLRVSTATAAPARDTAAAPAPDPTDRPAAAAPATR</sequence>
<organism evidence="8 9">
    <name type="scientific">Patulibacter medicamentivorans</name>
    <dbReference type="NCBI Taxonomy" id="1097667"/>
    <lineage>
        <taxon>Bacteria</taxon>
        <taxon>Bacillati</taxon>
        <taxon>Actinomycetota</taxon>
        <taxon>Thermoleophilia</taxon>
        <taxon>Solirubrobacterales</taxon>
        <taxon>Patulibacteraceae</taxon>
        <taxon>Patulibacter</taxon>
    </lineage>
</organism>
<feature type="transmembrane region" description="Helical" evidence="6">
    <location>
        <begin position="354"/>
        <end position="384"/>
    </location>
</feature>
<dbReference type="CDD" id="cd17321">
    <property type="entry name" value="MFS_MMR_MDR_like"/>
    <property type="match status" value="1"/>
</dbReference>
<dbReference type="PROSITE" id="PS00216">
    <property type="entry name" value="SUGAR_TRANSPORT_1"/>
    <property type="match status" value="1"/>
</dbReference>
<keyword evidence="9" id="KW-1185">Reference proteome</keyword>
<dbReference type="GO" id="GO:0022857">
    <property type="term" value="F:transmembrane transporter activity"/>
    <property type="evidence" value="ECO:0007669"/>
    <property type="project" value="InterPro"/>
</dbReference>
<comment type="caution">
    <text evidence="8">The sequence shown here is derived from an EMBL/GenBank/DDBJ whole genome shotgun (WGS) entry which is preliminary data.</text>
</comment>
<proteinExistence type="predicted"/>
<dbReference type="InterPro" id="IPR005829">
    <property type="entry name" value="Sugar_transporter_CS"/>
</dbReference>
<feature type="transmembrane region" description="Helical" evidence="6">
    <location>
        <begin position="396"/>
        <end position="416"/>
    </location>
</feature>
<evidence type="ECO:0000256" key="2">
    <source>
        <dbReference type="ARBA" id="ARBA00022692"/>
    </source>
</evidence>
<dbReference type="InterPro" id="IPR020846">
    <property type="entry name" value="MFS_dom"/>
</dbReference>
<dbReference type="Gene3D" id="1.20.1250.20">
    <property type="entry name" value="MFS general substrate transporter like domains"/>
    <property type="match status" value="1"/>
</dbReference>
<keyword evidence="4 6" id="KW-0472">Membrane</keyword>
<dbReference type="PANTHER" id="PTHR42718">
    <property type="entry name" value="MAJOR FACILITATOR SUPERFAMILY MULTIDRUG TRANSPORTER MFSC"/>
    <property type="match status" value="1"/>
</dbReference>
<reference evidence="8 9" key="1">
    <citation type="journal article" date="2013" name="Biodegradation">
        <title>Quantitative proteomic analysis of ibuprofen-degrading Patulibacter sp. strain I11.</title>
        <authorList>
            <person name="Almeida B."/>
            <person name="Kjeldal H."/>
            <person name="Lolas I."/>
            <person name="Knudsen A.D."/>
            <person name="Carvalho G."/>
            <person name="Nielsen K.L."/>
            <person name="Barreto Crespo M.T."/>
            <person name="Stensballe A."/>
            <person name="Nielsen J.L."/>
        </authorList>
    </citation>
    <scope>NUCLEOTIDE SEQUENCE [LARGE SCALE GENOMIC DNA]</scope>
    <source>
        <strain evidence="8 9">I11</strain>
    </source>
</reference>
<dbReference type="OrthoDB" id="7375466at2"/>
<evidence type="ECO:0000256" key="6">
    <source>
        <dbReference type="SAM" id="Phobius"/>
    </source>
</evidence>
<evidence type="ECO:0000259" key="7">
    <source>
        <dbReference type="PROSITE" id="PS50850"/>
    </source>
</evidence>
<dbReference type="Proteomes" id="UP000005143">
    <property type="component" value="Unassembled WGS sequence"/>
</dbReference>
<feature type="transmembrane region" description="Helical" evidence="6">
    <location>
        <begin position="193"/>
        <end position="214"/>
    </location>
</feature>
<feature type="transmembrane region" description="Helical" evidence="6">
    <location>
        <begin position="263"/>
        <end position="286"/>
    </location>
</feature>
<dbReference type="EMBL" id="AGUD01000202">
    <property type="protein sequence ID" value="EHN10778.1"/>
    <property type="molecule type" value="Genomic_DNA"/>
</dbReference>
<dbReference type="RefSeq" id="WP_007575268.1">
    <property type="nucleotide sequence ID" value="NZ_AGUD01000202.1"/>
</dbReference>
<feature type="transmembrane region" description="Helical" evidence="6">
    <location>
        <begin position="101"/>
        <end position="123"/>
    </location>
</feature>
<feature type="transmembrane region" description="Helical" evidence="6">
    <location>
        <begin position="135"/>
        <end position="156"/>
    </location>
</feature>
<evidence type="ECO:0000256" key="4">
    <source>
        <dbReference type="ARBA" id="ARBA00023136"/>
    </source>
</evidence>
<dbReference type="InterPro" id="IPR011701">
    <property type="entry name" value="MFS"/>
</dbReference>
<dbReference type="AlphaFoldDB" id="H0E6D4"/>
<gene>
    <name evidence="8" type="ORF">PAI11_23840</name>
</gene>
<evidence type="ECO:0000313" key="9">
    <source>
        <dbReference type="Proteomes" id="UP000005143"/>
    </source>
</evidence>
<evidence type="ECO:0000256" key="5">
    <source>
        <dbReference type="SAM" id="MobiDB-lite"/>
    </source>
</evidence>
<keyword evidence="2 6" id="KW-0812">Transmembrane</keyword>
<dbReference type="SUPFAM" id="SSF103473">
    <property type="entry name" value="MFS general substrate transporter"/>
    <property type="match status" value="1"/>
</dbReference>
<keyword evidence="3 6" id="KW-1133">Transmembrane helix</keyword>
<feature type="region of interest" description="Disordered" evidence="5">
    <location>
        <begin position="455"/>
        <end position="479"/>
    </location>
</feature>
<feature type="compositionally biased region" description="Low complexity" evidence="5">
    <location>
        <begin position="470"/>
        <end position="479"/>
    </location>
</feature>
<evidence type="ECO:0000256" key="1">
    <source>
        <dbReference type="ARBA" id="ARBA00004651"/>
    </source>
</evidence>
<feature type="transmembrane region" description="Helical" evidence="6">
    <location>
        <begin position="76"/>
        <end position="95"/>
    </location>
</feature>